<organism evidence="2 3">
    <name type="scientific">Colwellia psychrerythraea</name>
    <name type="common">Vibrio psychroerythus</name>
    <dbReference type="NCBI Taxonomy" id="28229"/>
    <lineage>
        <taxon>Bacteria</taxon>
        <taxon>Pseudomonadati</taxon>
        <taxon>Pseudomonadota</taxon>
        <taxon>Gammaproteobacteria</taxon>
        <taxon>Alteromonadales</taxon>
        <taxon>Colwelliaceae</taxon>
        <taxon>Colwellia</taxon>
    </lineage>
</organism>
<evidence type="ECO:0008006" key="4">
    <source>
        <dbReference type="Google" id="ProtNLM"/>
    </source>
</evidence>
<gene>
    <name evidence="2" type="ORF">A9Q75_15680</name>
</gene>
<dbReference type="PANTHER" id="PTHR30199">
    <property type="entry name" value="MFS FAMILY TRANSPORTER, PREDICTED SUBSTRATE BENZOATE"/>
    <property type="match status" value="1"/>
</dbReference>
<proteinExistence type="predicted"/>
<dbReference type="AlphaFoldDB" id="A0A1Y5E900"/>
<feature type="transmembrane region" description="Helical" evidence="1">
    <location>
        <begin position="245"/>
        <end position="275"/>
    </location>
</feature>
<dbReference type="EMBL" id="MAAF01000091">
    <property type="protein sequence ID" value="OUR77157.1"/>
    <property type="molecule type" value="Genomic_DNA"/>
</dbReference>
<name>A0A1Y5E900_COLPS</name>
<evidence type="ECO:0000256" key="1">
    <source>
        <dbReference type="SAM" id="Phobius"/>
    </source>
</evidence>
<dbReference type="PANTHER" id="PTHR30199:SF0">
    <property type="entry name" value="INNER MEMBRANE PROTEIN YDCO"/>
    <property type="match status" value="1"/>
</dbReference>
<feature type="transmembrane region" description="Helical" evidence="1">
    <location>
        <begin position="66"/>
        <end position="85"/>
    </location>
</feature>
<feature type="transmembrane region" description="Helical" evidence="1">
    <location>
        <begin position="287"/>
        <end position="311"/>
    </location>
</feature>
<feature type="transmembrane region" description="Helical" evidence="1">
    <location>
        <begin position="205"/>
        <end position="225"/>
    </location>
</feature>
<evidence type="ECO:0000313" key="2">
    <source>
        <dbReference type="EMBL" id="OUR77157.1"/>
    </source>
</evidence>
<feature type="transmembrane region" description="Helical" evidence="1">
    <location>
        <begin position="92"/>
        <end position="113"/>
    </location>
</feature>
<accession>A0A1Y5E900</accession>
<dbReference type="GO" id="GO:0005886">
    <property type="term" value="C:plasma membrane"/>
    <property type="evidence" value="ECO:0007669"/>
    <property type="project" value="TreeGrafter"/>
</dbReference>
<comment type="caution">
    <text evidence="2">The sequence shown here is derived from an EMBL/GenBank/DDBJ whole genome shotgun (WGS) entry which is preliminary data.</text>
</comment>
<dbReference type="Pfam" id="PF03594">
    <property type="entry name" value="BenE"/>
    <property type="match status" value="1"/>
</dbReference>
<protein>
    <recommendedName>
        <fullName evidence="4">Benzoate transporter</fullName>
    </recommendedName>
</protein>
<keyword evidence="1" id="KW-0812">Transmembrane</keyword>
<feature type="transmembrane region" description="Helical" evidence="1">
    <location>
        <begin position="170"/>
        <end position="193"/>
    </location>
</feature>
<feature type="transmembrane region" description="Helical" evidence="1">
    <location>
        <begin position="347"/>
        <end position="372"/>
    </location>
</feature>
<keyword evidence="1" id="KW-1133">Transmembrane helix</keyword>
<feature type="transmembrane region" description="Helical" evidence="1">
    <location>
        <begin position="317"/>
        <end position="335"/>
    </location>
</feature>
<evidence type="ECO:0000313" key="3">
    <source>
        <dbReference type="Proteomes" id="UP000243053"/>
    </source>
</evidence>
<feature type="transmembrane region" description="Helical" evidence="1">
    <location>
        <begin position="119"/>
        <end position="140"/>
    </location>
</feature>
<dbReference type="Proteomes" id="UP000243053">
    <property type="component" value="Unassembled WGS sequence"/>
</dbReference>
<dbReference type="NCBIfam" id="TIGR00843">
    <property type="entry name" value="benE"/>
    <property type="match status" value="1"/>
</dbReference>
<feature type="transmembrane region" description="Helical" evidence="1">
    <location>
        <begin position="6"/>
        <end position="29"/>
    </location>
</feature>
<keyword evidence="1" id="KW-0472">Membrane</keyword>
<dbReference type="InterPro" id="IPR004711">
    <property type="entry name" value="Benzoate_Transporter"/>
</dbReference>
<feature type="transmembrane region" description="Helical" evidence="1">
    <location>
        <begin position="41"/>
        <end position="60"/>
    </location>
</feature>
<sequence length="390" mass="41719">MLVNRILSTGVAGLVAVVIGFASSVALIYQTVINLGGDANLASSWILTLGLAMGITSIALSLYFKVPILIAWSTPGAALLIANAQSFSLNEAIAGFLFSAFLIFLCGITGWFEKLISKLPFQLASAMLAGILVNFGIDVFNQMNEEPLLVITMFLTYLIVKQLAPKFTILFVLVISILLAWQLNLITLSEFSWQLSEFRYISPEFNLGAIFGIGIPLFIVTMAAQNLPGIAVLKAHNYNPPVSSILSVTGLVNMLAAPFGGYAINLAAITAAICMAESVDKDPKQRYWAAVSGGVFYILMAIFAGYLMTIFSSLPTALIYSLAGFALFATITNSIKQSLSENTMSEASIITFLVTASSLNLWGINSVLWGLIAGSLTLLAQNSFKKVTAS</sequence>
<reference evidence="3" key="1">
    <citation type="journal article" date="2017" name="Proc. Natl. Acad. Sci. U.S.A.">
        <title>Simulation of Deepwater Horizon oil plume reveals substrate specialization within a complex community of hydrocarbon degraders.</title>
        <authorList>
            <person name="Hu P."/>
            <person name="Dubinsky E.A."/>
            <person name="Probst A.J."/>
            <person name="Wang J."/>
            <person name="Sieber C.M.K."/>
            <person name="Tom L.M."/>
            <person name="Gardinali P."/>
            <person name="Banfield J.F."/>
            <person name="Atlas R.M."/>
            <person name="Andersen G.L."/>
        </authorList>
    </citation>
    <scope>NUCLEOTIDE SEQUENCE [LARGE SCALE GENOMIC DNA]</scope>
</reference>
<dbReference type="GO" id="GO:0042925">
    <property type="term" value="F:benzoate transmembrane transporter activity"/>
    <property type="evidence" value="ECO:0007669"/>
    <property type="project" value="InterPro"/>
</dbReference>